<dbReference type="Gene3D" id="2.60.40.2810">
    <property type="match status" value="4"/>
</dbReference>
<evidence type="ECO:0000313" key="3">
    <source>
        <dbReference type="Proteomes" id="UP001375743"/>
    </source>
</evidence>
<dbReference type="Pfam" id="PF17963">
    <property type="entry name" value="Big_9"/>
    <property type="match status" value="6"/>
</dbReference>
<dbReference type="RefSeq" id="WP_418161844.1">
    <property type="nucleotide sequence ID" value="NZ_JBBLZC010000040.1"/>
</dbReference>
<comment type="caution">
    <text evidence="2">The sequence shown here is derived from an EMBL/GenBank/DDBJ whole genome shotgun (WGS) entry which is preliminary data.</text>
</comment>
<dbReference type="SUPFAM" id="SSF49899">
    <property type="entry name" value="Concanavalin A-like lectins/glucanases"/>
    <property type="match status" value="1"/>
</dbReference>
<protein>
    <submittedName>
        <fullName evidence="2">DUF2341 domain-containing protein</fullName>
    </submittedName>
</protein>
<organism evidence="2 3">
    <name type="scientific">Benzoatithermus flavus</name>
    <dbReference type="NCBI Taxonomy" id="3108223"/>
    <lineage>
        <taxon>Bacteria</taxon>
        <taxon>Pseudomonadati</taxon>
        <taxon>Pseudomonadota</taxon>
        <taxon>Alphaproteobacteria</taxon>
        <taxon>Geminicoccales</taxon>
        <taxon>Geminicoccaceae</taxon>
        <taxon>Benzoatithermus</taxon>
    </lineage>
</organism>
<dbReference type="Proteomes" id="UP001375743">
    <property type="component" value="Unassembled WGS sequence"/>
</dbReference>
<accession>A0ABU8Y1D1</accession>
<reference evidence="2 3" key="1">
    <citation type="submission" date="2024-01" db="EMBL/GenBank/DDBJ databases">
        <title>Multi-omics insights into the function and evolution of sodium benzoate biodegradation pathways in Benzoatithermus flavus gen. nov., sp. nov. from hot spring.</title>
        <authorList>
            <person name="Hu C.-J."/>
            <person name="Li W.-J."/>
        </authorList>
    </citation>
    <scope>NUCLEOTIDE SEQUENCE [LARGE SCALE GENOMIC DNA]</scope>
    <source>
        <strain evidence="2 3">SYSU G07066</strain>
    </source>
</reference>
<evidence type="ECO:0000313" key="2">
    <source>
        <dbReference type="EMBL" id="MEK0085997.1"/>
    </source>
</evidence>
<name>A0ABU8Y1D1_9PROT</name>
<dbReference type="InterPro" id="IPR018765">
    <property type="entry name" value="DUF2341"/>
</dbReference>
<sequence>MPTAQPDRTLARLGVPVTIAVLANDAGSGLTVTGYTRPATGTLVLNPDQSFTYTPAAAGQDGFTYTVRDTTGATATATVTITVERPNAAPVAGDDALRVTAGGSAVVPVLANDADPDGDALAIVALDAPGHGSVRIEPDQTLRYTPQSGFTGQDGFAYTVSDGKGATASATVTVTVTAANAPPTAQADRVATTAGTAVTIDALANDDDPDGDPLALTGMTLPAHGQLALTPDQDFVYTPAAGFTGQDGFAYTVRDGRGGSASAAVTITVERRNTPPVAANDAAATGGGQPVTLDPLRNDSDPDGDPLRLVALTVPAHGRITANPDQTVTYTPDPGFTGQDGFTYRVSDGTAASEAAVTVTVAAPPPATWPNGYRWRRRLVLPPQPVAGETADGFVVLIRESGDWLRTVAGGGRIESASGFDLRFELGDGTKLPHELERYDGAAGELVAWVRVPGWRLTSRRELFLYYGKAGLAAAEADPAATWRDYLVVWDTATGRDRSLQGRDLVPGNVATGSLIGTCGSFDGRAVATRGDASFLDGHDALTVQAVIAADAAMVGSDHGILSQCAMGEVEFAAGLNLDFLSRTTSGATNVINFRVRCTDGGTYTLSAAGSHRTGPQLVHGVWRKGAAPELYLDGALSPRTNTAPPVRNGSTKMAAPGALYLGAGARDTAAGGWRGLIDEVRIRSSALSAAWIATEQANLAAPQAFYGLGGEDAADDADGAPTALPCAVTTGVGSHVDIDVLAGVLDPDGGAQLTLAAVGTALHGKTAIVGSVVRYTPFAGYRGTDRFTYTVASGSKRSTGTVTVTVAAAPPRAVDDTATTVAGQAVTVPVLANDGGSGLTLAAVGEPAHGSVTKNADGTLTYTPDPGFAGVDGFTYTVASGDAAATGRVTVTVRASAALAPYAYHHKPPASLLPAGDGDIVVWNVPTTGGTCPYQGDPGKVLLIAGPDGPLEGNLVAENLRFKAVFLIGVTWRKKGTTIATAPSGAAVKGGDYTRISFAAGLGLRPVLFVGNVDLDWHTSEPTVWGDFLGIGSKGEPLELYVQKVKCRKGSYGFTDKITGSFSPHADFLQPKYGALGDLFFADCDLAWGYQHLFCQNPNDIVPANARLFLEDVVFRPNPFAPTIYGGSGAYNQTVYVHAMGVLQGKVIANEVAAGRYWAQFSENVTAMAHPSFTSGFGAYMNPAQTPAGNAAIAGSEVRFPDYKSPSHADKVFNGNWRWNVEPTAPVVADAEIGHTVRMTTAAGLRRILSGAGG</sequence>
<dbReference type="PANTHER" id="PTHR34720:SF9">
    <property type="entry name" value="BLR4714 PROTEIN"/>
    <property type="match status" value="1"/>
</dbReference>
<dbReference type="Gene3D" id="2.60.120.200">
    <property type="match status" value="1"/>
</dbReference>
<dbReference type="PANTHER" id="PTHR34720">
    <property type="entry name" value="MICROCYSTIN DEPENDENT PROTEIN"/>
    <property type="match status" value="1"/>
</dbReference>
<keyword evidence="3" id="KW-1185">Reference proteome</keyword>
<feature type="domain" description="DUF2341" evidence="1">
    <location>
        <begin position="419"/>
        <end position="482"/>
    </location>
</feature>
<evidence type="ECO:0000259" key="1">
    <source>
        <dbReference type="Pfam" id="PF10102"/>
    </source>
</evidence>
<dbReference type="EMBL" id="JBBLZC010000040">
    <property type="protein sequence ID" value="MEK0085997.1"/>
    <property type="molecule type" value="Genomic_DNA"/>
</dbReference>
<dbReference type="Pfam" id="PF13385">
    <property type="entry name" value="Laminin_G_3"/>
    <property type="match status" value="1"/>
</dbReference>
<gene>
    <name evidence="2" type="ORF">U1T56_22810</name>
</gene>
<proteinExistence type="predicted"/>
<dbReference type="Pfam" id="PF10102">
    <property type="entry name" value="DUF2341"/>
    <property type="match status" value="1"/>
</dbReference>
<dbReference type="InterPro" id="IPR013320">
    <property type="entry name" value="ConA-like_dom_sf"/>
</dbReference>
<dbReference type="Gene3D" id="2.60.40.3440">
    <property type="match status" value="2"/>
</dbReference>
<dbReference type="NCBIfam" id="NF012211">
    <property type="entry name" value="tand_rpt_95"/>
    <property type="match status" value="5"/>
</dbReference>